<comment type="similarity">
    <text evidence="1">Belongs to the thioredoxin family. DsbC subfamily.</text>
</comment>
<reference evidence="3 4" key="1">
    <citation type="submission" date="2019-09" db="EMBL/GenBank/DDBJ databases">
        <title>Draft genome sequences of 48 bacterial type strains from the CCUG.</title>
        <authorList>
            <person name="Tunovic T."/>
            <person name="Pineiro-Iglesias B."/>
            <person name="Unosson C."/>
            <person name="Inganas E."/>
            <person name="Ohlen M."/>
            <person name="Cardew S."/>
            <person name="Jensie-Markopoulos S."/>
            <person name="Salva-Serra F."/>
            <person name="Jaen-Luchoro D."/>
            <person name="Karlsson R."/>
            <person name="Svensson-Stadler L."/>
            <person name="Chun J."/>
            <person name="Moore E."/>
        </authorList>
    </citation>
    <scope>NUCLEOTIDE SEQUENCE [LARGE SCALE GENOMIC DNA]</scope>
    <source>
        <strain evidence="3 4">CCUG 30977</strain>
    </source>
</reference>
<dbReference type="GO" id="GO:0042597">
    <property type="term" value="C:periplasmic space"/>
    <property type="evidence" value="ECO:0007669"/>
    <property type="project" value="UniProtKB-SubCell"/>
</dbReference>
<keyword evidence="1" id="KW-0574">Periplasm</keyword>
<dbReference type="InterPro" id="IPR036249">
    <property type="entry name" value="Thioredoxin-like_sf"/>
</dbReference>
<gene>
    <name evidence="3" type="primary">dsbG</name>
    <name evidence="3" type="ORF">F7Q92_15895</name>
</gene>
<feature type="domain" description="Thioredoxin-like fold" evidence="2">
    <location>
        <begin position="64"/>
        <end position="203"/>
    </location>
</feature>
<dbReference type="NCBIfam" id="NF008657">
    <property type="entry name" value="PRK11657.1"/>
    <property type="match status" value="1"/>
</dbReference>
<dbReference type="InterPro" id="IPR006311">
    <property type="entry name" value="TAT_signal"/>
</dbReference>
<dbReference type="RefSeq" id="WP_151125082.1">
    <property type="nucleotide sequence ID" value="NZ_CP088081.1"/>
</dbReference>
<organism evidence="3 4">
    <name type="scientific">Ideonella dechloratans</name>
    <dbReference type="NCBI Taxonomy" id="36863"/>
    <lineage>
        <taxon>Bacteria</taxon>
        <taxon>Pseudomonadati</taxon>
        <taxon>Pseudomonadota</taxon>
        <taxon>Betaproteobacteria</taxon>
        <taxon>Burkholderiales</taxon>
        <taxon>Sphaerotilaceae</taxon>
        <taxon>Ideonella</taxon>
    </lineage>
</organism>
<evidence type="ECO:0000313" key="3">
    <source>
        <dbReference type="EMBL" id="KAB0578098.1"/>
    </source>
</evidence>
<dbReference type="OrthoDB" id="5298214at2"/>
<keyword evidence="1" id="KW-0676">Redox-active center</keyword>
<evidence type="ECO:0000313" key="4">
    <source>
        <dbReference type="Proteomes" id="UP000430120"/>
    </source>
</evidence>
<evidence type="ECO:0000259" key="2">
    <source>
        <dbReference type="Pfam" id="PF13098"/>
    </source>
</evidence>
<comment type="function">
    <text evidence="1">Required for disulfide bond formation in some periplasmic proteins. Acts by transferring its disulfide bond to other proteins and is reduced in the process.</text>
</comment>
<comment type="caution">
    <text evidence="3">The sequence shown here is derived from an EMBL/GenBank/DDBJ whole genome shotgun (WGS) entry which is preliminary data.</text>
</comment>
<dbReference type="PROSITE" id="PS51318">
    <property type="entry name" value="TAT"/>
    <property type="match status" value="1"/>
</dbReference>
<protein>
    <recommendedName>
        <fullName evidence="1">Thiol:disulfide interchange protein</fullName>
    </recommendedName>
</protein>
<dbReference type="SUPFAM" id="SSF52833">
    <property type="entry name" value="Thioredoxin-like"/>
    <property type="match status" value="1"/>
</dbReference>
<dbReference type="CDD" id="cd03020">
    <property type="entry name" value="DsbA_DsbC_DsbG"/>
    <property type="match status" value="1"/>
</dbReference>
<dbReference type="Pfam" id="PF13098">
    <property type="entry name" value="Thioredoxin_2"/>
    <property type="match status" value="1"/>
</dbReference>
<name>A0A643F9Z8_IDEDE</name>
<feature type="signal peptide" evidence="1">
    <location>
        <begin position="1"/>
        <end position="43"/>
    </location>
</feature>
<dbReference type="AlphaFoldDB" id="A0A643F9Z8"/>
<dbReference type="InterPro" id="IPR051470">
    <property type="entry name" value="Thiol:disulfide_interchange"/>
</dbReference>
<dbReference type="Gene3D" id="3.40.30.10">
    <property type="entry name" value="Glutaredoxin"/>
    <property type="match status" value="1"/>
</dbReference>
<evidence type="ECO:0000256" key="1">
    <source>
        <dbReference type="RuleBase" id="RU364038"/>
    </source>
</evidence>
<proteinExistence type="inferred from homology"/>
<dbReference type="PANTHER" id="PTHR35272">
    <property type="entry name" value="THIOL:DISULFIDE INTERCHANGE PROTEIN DSBC-RELATED"/>
    <property type="match status" value="1"/>
</dbReference>
<dbReference type="InterPro" id="IPR012336">
    <property type="entry name" value="Thioredoxin-like_fold"/>
</dbReference>
<dbReference type="InterPro" id="IPR033954">
    <property type="entry name" value="DiS-bond_Isoase_DsbC/G"/>
</dbReference>
<dbReference type="EMBL" id="VZPB01000043">
    <property type="protein sequence ID" value="KAB0578098.1"/>
    <property type="molecule type" value="Genomic_DNA"/>
</dbReference>
<keyword evidence="1" id="KW-0732">Signal</keyword>
<keyword evidence="4" id="KW-1185">Reference proteome</keyword>
<dbReference type="Proteomes" id="UP000430120">
    <property type="component" value="Unassembled WGS sequence"/>
</dbReference>
<feature type="chain" id="PRO_5025076170" description="Thiol:disulfide interchange protein" evidence="1">
    <location>
        <begin position="44"/>
        <end position="212"/>
    </location>
</feature>
<accession>A0A643F9Z8</accession>
<comment type="subcellular location">
    <subcellularLocation>
        <location evidence="1">Periplasm</location>
    </subcellularLocation>
</comment>
<dbReference type="PANTHER" id="PTHR35272:SF4">
    <property type="entry name" value="THIOL:DISULFIDE INTERCHANGE PROTEIN DSBG"/>
    <property type="match status" value="1"/>
</dbReference>
<sequence length="212" mass="21943">MTPRLLLAPVPALPGRLTRRSLLALAACAGAAPLRGLAAPATAAQVLTLLQSSSWIADGSIGAHRVVYVFTDPNCPYCNKFWAEARPWVQAGKVQLRHVIVGILTPESPGKAAALLSAPNPAVALAAYEGGQVEATAQALASGHPHPLSNQGLQALAVVPAALAARLEANARLMQALGLQATPAVVWRDEAGELQARTGVTPRTLNEAMGPR</sequence>